<dbReference type="InterPro" id="IPR011010">
    <property type="entry name" value="DNA_brk_join_enz"/>
</dbReference>
<organism evidence="3 4">
    <name type="scientific">Ensifer adhaerens</name>
    <name type="common">Sinorhizobium morelense</name>
    <dbReference type="NCBI Taxonomy" id="106592"/>
    <lineage>
        <taxon>Bacteria</taxon>
        <taxon>Pseudomonadati</taxon>
        <taxon>Pseudomonadota</taxon>
        <taxon>Alphaproteobacteria</taxon>
        <taxon>Hyphomicrobiales</taxon>
        <taxon>Rhizobiaceae</taxon>
        <taxon>Sinorhizobium/Ensifer group</taxon>
        <taxon>Ensifer</taxon>
    </lineage>
</organism>
<keyword evidence="4" id="KW-1185">Reference proteome</keyword>
<proteinExistence type="predicted"/>
<dbReference type="EMBL" id="CP121308">
    <property type="protein sequence ID" value="WFP91392.1"/>
    <property type="molecule type" value="Genomic_DNA"/>
</dbReference>
<evidence type="ECO:0000256" key="2">
    <source>
        <dbReference type="SAM" id="MobiDB-lite"/>
    </source>
</evidence>
<dbReference type="InterPro" id="IPR013762">
    <property type="entry name" value="Integrase-like_cat_sf"/>
</dbReference>
<dbReference type="GeneID" id="29519189"/>
<dbReference type="Gene3D" id="1.10.443.10">
    <property type="entry name" value="Intergrase catalytic core"/>
    <property type="match status" value="1"/>
</dbReference>
<protein>
    <recommendedName>
        <fullName evidence="5">Phage integrase family protein</fullName>
    </recommendedName>
</protein>
<evidence type="ECO:0000256" key="1">
    <source>
        <dbReference type="ARBA" id="ARBA00023172"/>
    </source>
</evidence>
<feature type="region of interest" description="Disordered" evidence="2">
    <location>
        <begin position="424"/>
        <end position="443"/>
    </location>
</feature>
<name>A0ABY8HH37_ENSAD</name>
<dbReference type="SUPFAM" id="SSF56349">
    <property type="entry name" value="DNA breaking-rejoining enzymes"/>
    <property type="match status" value="1"/>
</dbReference>
<dbReference type="Proteomes" id="UP001214094">
    <property type="component" value="Chromosome"/>
</dbReference>
<evidence type="ECO:0008006" key="5">
    <source>
        <dbReference type="Google" id="ProtNLM"/>
    </source>
</evidence>
<dbReference type="RefSeq" id="WP_034789180.1">
    <property type="nucleotide sequence ID" value="NZ_CP015880.1"/>
</dbReference>
<evidence type="ECO:0000313" key="4">
    <source>
        <dbReference type="Proteomes" id="UP001214094"/>
    </source>
</evidence>
<reference evidence="3 4" key="1">
    <citation type="submission" date="2023-03" db="EMBL/GenBank/DDBJ databases">
        <title>Comparative genome and transcriptome analysis combination mining strategies for increasing vitamin B12 production of Ensifer adhaerens strain.</title>
        <authorList>
            <person name="Yongheng L."/>
        </authorList>
    </citation>
    <scope>NUCLEOTIDE SEQUENCE [LARGE SCALE GENOMIC DNA]</scope>
    <source>
        <strain evidence="3 4">Casida A-T305</strain>
    </source>
</reference>
<feature type="region of interest" description="Disordered" evidence="2">
    <location>
        <begin position="470"/>
        <end position="489"/>
    </location>
</feature>
<keyword evidence="1" id="KW-0233">DNA recombination</keyword>
<evidence type="ECO:0000313" key="3">
    <source>
        <dbReference type="EMBL" id="WFP91392.1"/>
    </source>
</evidence>
<gene>
    <name evidence="3" type="ORF">P4B07_03160</name>
</gene>
<feature type="compositionally biased region" description="Polar residues" evidence="2">
    <location>
        <begin position="473"/>
        <end position="482"/>
    </location>
</feature>
<sequence>MGRPSAGARWWHDKKTDKYFIRDIDDGKSVKFSLGFGESDEPNFENRRETELAKYIAQKHAGEKQRIKHQDASDVFVAEVIARYIEVRIQKWELHDYDNPPARVEELKARLGVLLDFFGQMTVTQLDHDAVGDFVDFLDERTYQRELARAQLSYEKAKKRRSWKPEEETGPKPVDKRFNPKAAIRYLDDLNSAIAVAVRTKLLKYGTTVPTPKDYKPRTAVFTRKQMADLIKAARRKRGHAFIDNKPVKDAPIWMHLARFLLIAIYTGSRKDKVWRTSFKNEKDCPWIEFKGSGSTRIAIYHRIGDKEVEHAKKLAPTIPVPARLAAHLERWKRMGLKYPCQGLEGRVGNPRTAMENLFAEVLGDDHDAVIHTLRHTAATWLVSRAELPMAAIASYLGMSVETLVRRYAKVRMIDHIRVGRSFTQSRAGSEHHSDPDSVEFQSGRFVSPALTNGLTDTDRNKWVRNVSERAENQNNAMNSVDASDDAAA</sequence>
<accession>A0ABY8HH37</accession>